<keyword evidence="1" id="KW-0732">Signal</keyword>
<dbReference type="Pfam" id="PF01547">
    <property type="entry name" value="SBP_bac_1"/>
    <property type="match status" value="1"/>
</dbReference>
<accession>A0A1U9K473</accession>
<dbReference type="InterPro" id="IPR050490">
    <property type="entry name" value="Bact_solute-bd_prot1"/>
</dbReference>
<dbReference type="Proteomes" id="UP000188603">
    <property type="component" value="Chromosome"/>
</dbReference>
<dbReference type="AlphaFoldDB" id="A0A1U9K473"/>
<proteinExistence type="predicted"/>
<evidence type="ECO:0000313" key="2">
    <source>
        <dbReference type="EMBL" id="AQS54820.1"/>
    </source>
</evidence>
<dbReference type="PANTHER" id="PTHR43649">
    <property type="entry name" value="ARABINOSE-BINDING PROTEIN-RELATED"/>
    <property type="match status" value="1"/>
</dbReference>
<dbReference type="InterPro" id="IPR006059">
    <property type="entry name" value="SBP"/>
</dbReference>
<evidence type="ECO:0000256" key="1">
    <source>
        <dbReference type="SAM" id="SignalP"/>
    </source>
</evidence>
<dbReference type="CDD" id="cd13585">
    <property type="entry name" value="PBP2_TMBP_like"/>
    <property type="match status" value="1"/>
</dbReference>
<dbReference type="RefSeq" id="WP_077718640.1">
    <property type="nucleotide sequence ID" value="NZ_CP019699.1"/>
</dbReference>
<feature type="chain" id="PRO_5012617644" description="ABC transporter substrate-binding protein" evidence="1">
    <location>
        <begin position="23"/>
        <end position="441"/>
    </location>
</feature>
<dbReference type="EMBL" id="CP019699">
    <property type="protein sequence ID" value="AQS54820.1"/>
    <property type="molecule type" value="Genomic_DNA"/>
</dbReference>
<dbReference type="PROSITE" id="PS51257">
    <property type="entry name" value="PROKAR_LIPOPROTEIN"/>
    <property type="match status" value="1"/>
</dbReference>
<dbReference type="SUPFAM" id="SSF53850">
    <property type="entry name" value="Periplasmic binding protein-like II"/>
    <property type="match status" value="1"/>
</dbReference>
<feature type="signal peptide" evidence="1">
    <location>
        <begin position="1"/>
        <end position="22"/>
    </location>
</feature>
<dbReference type="OrthoDB" id="9798191at2"/>
<dbReference type="PANTHER" id="PTHR43649:SF12">
    <property type="entry name" value="DIACETYLCHITOBIOSE BINDING PROTEIN DASA"/>
    <property type="match status" value="1"/>
</dbReference>
<keyword evidence="3" id="KW-1185">Reference proteome</keyword>
<gene>
    <name evidence="2" type="ORF">B0W44_02600</name>
</gene>
<evidence type="ECO:0008006" key="4">
    <source>
        <dbReference type="Google" id="ProtNLM"/>
    </source>
</evidence>
<dbReference type="Gene3D" id="3.40.190.10">
    <property type="entry name" value="Periplasmic binding protein-like II"/>
    <property type="match status" value="1"/>
</dbReference>
<sequence>MRKTKYFYVSLSLILALSFVIAACGSGQTTDESSSNSQSADEEQVTIKFANWVSAEDATKENVSKVIEAFEQEHPNVTVENVAIPFDQMRQQLLTMTAGGNPPDVMMLNGPWSQELGAQGALLDLTEIAGEDYLNDNWPGALDAGKYKDQLYAVPFGLSPHAFWYNKDLMEKAGLDPENPPKTMDELNEAMAQIKDKLGPDGVYPIGLDTSKIDYALVHFWPWFYAFDARPLYNDESNFNTAEVKNALEWMRQAVKNEYTPTGLQIKELRELMAKDNIVFQMDGPYLVGILRSLNPELEGDAFYEKFGVTTVPVGDNGKSETLADLHQLGISAESEHQEIAWEFVKFLTSSETSINDYQIPYGVIPPLKSSVQDNEQLSDPVSQAYINEIFSTMVGGPYGPEYGQAQQLVIQAMQEAALSDKPIEDIVRETDEQLSGIYGQ</sequence>
<dbReference type="STRING" id="1471761.B0W44_02600"/>
<reference evidence="2 3" key="1">
    <citation type="journal article" date="2015" name="Int. J. Syst. Evol. Microbiol.">
        <title>Novibacillus thermophilus gen. nov., sp. nov., a Gram-staining-negative and moderately thermophilic member of the family Thermoactinomycetaceae.</title>
        <authorList>
            <person name="Yang G."/>
            <person name="Chen J."/>
            <person name="Zhou S."/>
        </authorList>
    </citation>
    <scope>NUCLEOTIDE SEQUENCE [LARGE SCALE GENOMIC DNA]</scope>
    <source>
        <strain evidence="2 3">SG-1</strain>
    </source>
</reference>
<evidence type="ECO:0000313" key="3">
    <source>
        <dbReference type="Proteomes" id="UP000188603"/>
    </source>
</evidence>
<organism evidence="2 3">
    <name type="scientific">Novibacillus thermophilus</name>
    <dbReference type="NCBI Taxonomy" id="1471761"/>
    <lineage>
        <taxon>Bacteria</taxon>
        <taxon>Bacillati</taxon>
        <taxon>Bacillota</taxon>
        <taxon>Bacilli</taxon>
        <taxon>Bacillales</taxon>
        <taxon>Thermoactinomycetaceae</taxon>
        <taxon>Novibacillus</taxon>
    </lineage>
</organism>
<protein>
    <recommendedName>
        <fullName evidence="4">ABC transporter substrate-binding protein</fullName>
    </recommendedName>
</protein>
<name>A0A1U9K473_9BACL</name>
<dbReference type="KEGG" id="ntr:B0W44_02600"/>